<evidence type="ECO:0000256" key="14">
    <source>
        <dbReference type="SAM" id="MobiDB-lite"/>
    </source>
</evidence>
<evidence type="ECO:0000256" key="7">
    <source>
        <dbReference type="ARBA" id="ARBA00022833"/>
    </source>
</evidence>
<evidence type="ECO:0008006" key="21">
    <source>
        <dbReference type="Google" id="ProtNLM"/>
    </source>
</evidence>
<evidence type="ECO:0000256" key="10">
    <source>
        <dbReference type="ARBA" id="ARBA00023242"/>
    </source>
</evidence>
<evidence type="ECO:0000256" key="13">
    <source>
        <dbReference type="PROSITE-ProRule" id="PRU00723"/>
    </source>
</evidence>
<comment type="subcellular location">
    <subcellularLocation>
        <location evidence="1">Nucleus</location>
    </subcellularLocation>
</comment>
<evidence type="ECO:0000256" key="4">
    <source>
        <dbReference type="ARBA" id="ARBA00022723"/>
    </source>
</evidence>
<dbReference type="PROSITE" id="PS50103">
    <property type="entry name" value="ZF_C3H1"/>
    <property type="match status" value="1"/>
</dbReference>
<dbReference type="Gene3D" id="4.10.1060.10">
    <property type="entry name" value="Zinc finger, RanBP2-type"/>
    <property type="match status" value="1"/>
</dbReference>
<dbReference type="InterPro" id="IPR000571">
    <property type="entry name" value="Znf_CCCH"/>
</dbReference>
<evidence type="ECO:0000259" key="18">
    <source>
        <dbReference type="PROSITE" id="PS50199"/>
    </source>
</evidence>
<comment type="caution">
    <text evidence="19">The sequence shown here is derived from an EMBL/GenBank/DDBJ whole genome shotgun (WGS) entry which is preliminary data.</text>
</comment>
<dbReference type="InterPro" id="IPR036020">
    <property type="entry name" value="WW_dom_sf"/>
</dbReference>
<keyword evidence="4 13" id="KW-0479">Metal-binding</keyword>
<dbReference type="InterPro" id="IPR012677">
    <property type="entry name" value="Nucleotide-bd_a/b_plait_sf"/>
</dbReference>
<dbReference type="PROSITE" id="PS50020">
    <property type="entry name" value="WW_DOMAIN_2"/>
    <property type="match status" value="1"/>
</dbReference>
<keyword evidence="8 11" id="KW-0694">RNA-binding</keyword>
<evidence type="ECO:0000256" key="12">
    <source>
        <dbReference type="PROSITE-ProRule" id="PRU00322"/>
    </source>
</evidence>
<dbReference type="Gene3D" id="2.20.70.10">
    <property type="match status" value="1"/>
</dbReference>
<dbReference type="Gene3D" id="3.30.70.330">
    <property type="match status" value="1"/>
</dbReference>
<reference evidence="19 20" key="1">
    <citation type="journal article" date="2023" name="Commun. Biol.">
        <title>Genome analysis of Parmales, the sister group of diatoms, reveals the evolutionary specialization of diatoms from phago-mixotrophs to photoautotrophs.</title>
        <authorList>
            <person name="Ban H."/>
            <person name="Sato S."/>
            <person name="Yoshikawa S."/>
            <person name="Yamada K."/>
            <person name="Nakamura Y."/>
            <person name="Ichinomiya M."/>
            <person name="Sato N."/>
            <person name="Blanc-Mathieu R."/>
            <person name="Endo H."/>
            <person name="Kuwata A."/>
            <person name="Ogata H."/>
        </authorList>
    </citation>
    <scope>NUCLEOTIDE SEQUENCE [LARGE SCALE GENOMIC DNA]</scope>
</reference>
<dbReference type="EMBL" id="BRYB01004110">
    <property type="protein sequence ID" value="GMI25807.1"/>
    <property type="molecule type" value="Genomic_DNA"/>
</dbReference>
<feature type="compositionally biased region" description="Polar residues" evidence="14">
    <location>
        <begin position="110"/>
        <end position="120"/>
    </location>
</feature>
<evidence type="ECO:0000256" key="11">
    <source>
        <dbReference type="PROSITE-ProRule" id="PRU00176"/>
    </source>
</evidence>
<dbReference type="InterPro" id="IPR000504">
    <property type="entry name" value="RRM_dom"/>
</dbReference>
<organism evidence="19 20">
    <name type="scientific">Tetraparma gracilis</name>
    <dbReference type="NCBI Taxonomy" id="2962635"/>
    <lineage>
        <taxon>Eukaryota</taxon>
        <taxon>Sar</taxon>
        <taxon>Stramenopiles</taxon>
        <taxon>Ochrophyta</taxon>
        <taxon>Bolidophyceae</taxon>
        <taxon>Parmales</taxon>
        <taxon>Triparmaceae</taxon>
        <taxon>Tetraparma</taxon>
    </lineage>
</organism>
<keyword evidence="9" id="KW-0508">mRNA splicing</keyword>
<feature type="compositionally biased region" description="Basic and acidic residues" evidence="14">
    <location>
        <begin position="121"/>
        <end position="146"/>
    </location>
</feature>
<proteinExistence type="inferred from homology"/>
<dbReference type="InterPro" id="IPR035979">
    <property type="entry name" value="RBD_domain_sf"/>
</dbReference>
<dbReference type="Proteomes" id="UP001165060">
    <property type="component" value="Unassembled WGS sequence"/>
</dbReference>
<keyword evidence="7 13" id="KW-0862">Zinc</keyword>
<gene>
    <name evidence="19" type="ORF">TeGR_g2786</name>
</gene>
<dbReference type="PANTHER" id="PTHR14089">
    <property type="entry name" value="PRE-MRNA-SPLICING FACTOR RBM22"/>
    <property type="match status" value="1"/>
</dbReference>
<evidence type="ECO:0000256" key="3">
    <source>
        <dbReference type="ARBA" id="ARBA00022664"/>
    </source>
</evidence>
<keyword evidence="10" id="KW-0539">Nucleus</keyword>
<evidence type="ECO:0000259" key="15">
    <source>
        <dbReference type="PROSITE" id="PS50020"/>
    </source>
</evidence>
<comment type="similarity">
    <text evidence="2">Belongs to the RRM CWC2 family.</text>
</comment>
<feature type="domain" description="WW" evidence="15">
    <location>
        <begin position="67"/>
        <end position="95"/>
    </location>
</feature>
<keyword evidence="20" id="KW-1185">Reference proteome</keyword>
<accession>A0ABQ6MGH2</accession>
<dbReference type="PROSITE" id="PS50102">
    <property type="entry name" value="RRM"/>
    <property type="match status" value="1"/>
</dbReference>
<feature type="region of interest" description="Disordered" evidence="14">
    <location>
        <begin position="106"/>
        <end position="149"/>
    </location>
</feature>
<feature type="zinc finger region" description="C3H1-type" evidence="13">
    <location>
        <begin position="192"/>
        <end position="219"/>
    </location>
</feature>
<evidence type="ECO:0000256" key="6">
    <source>
        <dbReference type="ARBA" id="ARBA00022771"/>
    </source>
</evidence>
<dbReference type="InterPro" id="IPR032297">
    <property type="entry name" value="Torus"/>
</dbReference>
<feature type="domain" description="RanBP2-type" evidence="18">
    <location>
        <begin position="19"/>
        <end position="48"/>
    </location>
</feature>
<evidence type="ECO:0000256" key="2">
    <source>
        <dbReference type="ARBA" id="ARBA00008024"/>
    </source>
</evidence>
<keyword evidence="3" id="KW-0507">mRNA processing</keyword>
<dbReference type="PROSITE" id="PS50199">
    <property type="entry name" value="ZF_RANBP2_2"/>
    <property type="match status" value="1"/>
</dbReference>
<dbReference type="SUPFAM" id="SSF90209">
    <property type="entry name" value="Ran binding protein zinc finger-like"/>
    <property type="match status" value="1"/>
</dbReference>
<dbReference type="SMART" id="SM00456">
    <property type="entry name" value="WW"/>
    <property type="match status" value="1"/>
</dbReference>
<dbReference type="PROSITE" id="PS01358">
    <property type="entry name" value="ZF_RANBP2_1"/>
    <property type="match status" value="1"/>
</dbReference>
<name>A0ABQ6MGH2_9STRA</name>
<dbReference type="CDD" id="cd00201">
    <property type="entry name" value="WW"/>
    <property type="match status" value="1"/>
</dbReference>
<evidence type="ECO:0000256" key="1">
    <source>
        <dbReference type="ARBA" id="ARBA00004123"/>
    </source>
</evidence>
<dbReference type="Pfam" id="PF00397">
    <property type="entry name" value="WW"/>
    <property type="match status" value="1"/>
</dbReference>
<dbReference type="PANTHER" id="PTHR14089:SF2">
    <property type="entry name" value="PRE-MRNA-SPLICING FACTOR CWC2"/>
    <property type="match status" value="1"/>
</dbReference>
<evidence type="ECO:0000256" key="9">
    <source>
        <dbReference type="ARBA" id="ARBA00023187"/>
    </source>
</evidence>
<dbReference type="InterPro" id="IPR001876">
    <property type="entry name" value="Znf_RanBP2"/>
</dbReference>
<evidence type="ECO:0000256" key="5">
    <source>
        <dbReference type="ARBA" id="ARBA00022728"/>
    </source>
</evidence>
<evidence type="ECO:0000259" key="17">
    <source>
        <dbReference type="PROSITE" id="PS50103"/>
    </source>
</evidence>
<sequence length="420" mass="46526">MAERPLGTYGPVGAATTIYAAAWICPDCKQSNFPDRAACRRCKARKPAGLDVAAETANQRQVGEHSWREVLDPATQQMYYFDAETNETSWDRPGVMGPAPYATGWFGRGTNESTDRYTSQNEEHLKRPARKQKEFIEAGKSSREGDQGYNIWYGKHRGENWNEADRGQEPAENRCAVATDAGATQADKPGGSGHRFFCIQFARGKCARGAKCTWFHRIPTVADDGRAEQMHDCFGRERHKTHKDDMSGAGSYESPSRTLYVGRLRPDKYKNDDELKEALKTQFGEFGQVEAVRVIGAKNIAFVRYRFRSSAEFGMTAMANQALGHEEVLNVKWAHDDPDPAAQEAIRRADADAAVAALRARGLEIQDGTKGQEGDQSEDIVNPVSGYDMPAAKRLKVAGQDVGAYPETDGQYPKEEVAVE</sequence>
<dbReference type="InterPro" id="IPR001202">
    <property type="entry name" value="WW_dom"/>
</dbReference>
<feature type="domain" description="RRM" evidence="16">
    <location>
        <begin position="257"/>
        <end position="336"/>
    </location>
</feature>
<evidence type="ECO:0000313" key="20">
    <source>
        <dbReference type="Proteomes" id="UP001165060"/>
    </source>
</evidence>
<keyword evidence="5" id="KW-0747">Spliceosome</keyword>
<keyword evidence="6 12" id="KW-0863">Zinc-finger</keyword>
<feature type="domain" description="C3H1-type" evidence="17">
    <location>
        <begin position="192"/>
        <end position="219"/>
    </location>
</feature>
<dbReference type="SUPFAM" id="SSF51045">
    <property type="entry name" value="WW domain"/>
    <property type="match status" value="1"/>
</dbReference>
<dbReference type="SUPFAM" id="SSF54928">
    <property type="entry name" value="RNA-binding domain, RBD"/>
    <property type="match status" value="1"/>
</dbReference>
<protein>
    <recommendedName>
        <fullName evidence="21">Pre-mRNA-splicing factor cwc2</fullName>
    </recommendedName>
</protein>
<evidence type="ECO:0000313" key="19">
    <source>
        <dbReference type="EMBL" id="GMI25807.1"/>
    </source>
</evidence>
<evidence type="ECO:0000259" key="16">
    <source>
        <dbReference type="PROSITE" id="PS50102"/>
    </source>
</evidence>
<dbReference type="SMART" id="SM00360">
    <property type="entry name" value="RRM"/>
    <property type="match status" value="1"/>
</dbReference>
<evidence type="ECO:0000256" key="8">
    <source>
        <dbReference type="ARBA" id="ARBA00022884"/>
    </source>
</evidence>
<dbReference type="InterPro" id="IPR039171">
    <property type="entry name" value="Cwc2/Slt11"/>
</dbReference>
<dbReference type="InterPro" id="IPR036443">
    <property type="entry name" value="Znf_RanBP2_sf"/>
</dbReference>
<feature type="region of interest" description="Disordered" evidence="14">
    <location>
        <begin position="366"/>
        <end position="386"/>
    </location>
</feature>
<dbReference type="Pfam" id="PF16131">
    <property type="entry name" value="Torus"/>
    <property type="match status" value="1"/>
</dbReference>
<dbReference type="PROSITE" id="PS01159">
    <property type="entry name" value="WW_DOMAIN_1"/>
    <property type="match status" value="1"/>
</dbReference>